<reference evidence="3" key="1">
    <citation type="submission" date="2016-10" db="EMBL/GenBank/DDBJ databases">
        <authorList>
            <person name="Varghese N."/>
            <person name="Submissions S."/>
        </authorList>
    </citation>
    <scope>NUCLEOTIDE SEQUENCE [LARGE SCALE GENOMIC DNA]</scope>
    <source>
        <strain evidence="3">CGMCC 1.10119</strain>
    </source>
</reference>
<gene>
    <name evidence="2" type="ORF">SAMN04487949_1423</name>
</gene>
<feature type="region of interest" description="Disordered" evidence="1">
    <location>
        <begin position="118"/>
        <end position="137"/>
    </location>
</feature>
<organism evidence="2 3">
    <name type="scientific">Halogranum gelatinilyticum</name>
    <dbReference type="NCBI Taxonomy" id="660521"/>
    <lineage>
        <taxon>Archaea</taxon>
        <taxon>Methanobacteriati</taxon>
        <taxon>Methanobacteriota</taxon>
        <taxon>Stenosarchaea group</taxon>
        <taxon>Halobacteria</taxon>
        <taxon>Halobacteriales</taxon>
        <taxon>Haloferacaceae</taxon>
    </lineage>
</organism>
<protein>
    <recommendedName>
        <fullName evidence="4">SipW-cognate class signal peptide</fullName>
    </recommendedName>
</protein>
<evidence type="ECO:0000313" key="2">
    <source>
        <dbReference type="EMBL" id="SDM36632.1"/>
    </source>
</evidence>
<dbReference type="STRING" id="660521.SAMN04487949_1423"/>
<dbReference type="EMBL" id="FNHL01000002">
    <property type="protein sequence ID" value="SDM36632.1"/>
    <property type="molecule type" value="Genomic_DNA"/>
</dbReference>
<evidence type="ECO:0008006" key="4">
    <source>
        <dbReference type="Google" id="ProtNLM"/>
    </source>
</evidence>
<evidence type="ECO:0000313" key="3">
    <source>
        <dbReference type="Proteomes" id="UP000199451"/>
    </source>
</evidence>
<name>A0A1G9SMI0_9EURY</name>
<accession>A0A1G9SMI0</accession>
<evidence type="ECO:0000256" key="1">
    <source>
        <dbReference type="SAM" id="MobiDB-lite"/>
    </source>
</evidence>
<dbReference type="Proteomes" id="UP000199451">
    <property type="component" value="Unassembled WGS sequence"/>
</dbReference>
<sequence>MGALTLGAGLGRRVLAREPPYTRYTYAATPGGTALRVAWFETYNGEFQESNLGDSTTTTPEEWNPDDLESYTSFAGPVVTLPDVQPGDTGAIVVGLSAVQRDLAVWLKPTLTSSLENGLTEPEVAAGDTTTDANSDGNGGELADAVAVEVFHDSGVGGVGRCDGTRTDVLGIAEPLVFTGSLASLVPAGDYADTEVDPDHGLRLSLGDGGEACLPAGVSRCIGIAWSIPDGGNELQTDSVEFSFQFGAIECNAAGRVGPNGGGSTNGQNDNRGQQ</sequence>
<keyword evidence="3" id="KW-1185">Reference proteome</keyword>
<dbReference type="AlphaFoldDB" id="A0A1G9SMI0"/>
<proteinExistence type="predicted"/>